<gene>
    <name evidence="6" type="ORF">SAMN05421541_105212</name>
</gene>
<dbReference type="CDD" id="cd00063">
    <property type="entry name" value="FN3"/>
    <property type="match status" value="1"/>
</dbReference>
<organism evidence="6 7">
    <name type="scientific">Actinoplanes philippinensis</name>
    <dbReference type="NCBI Taxonomy" id="35752"/>
    <lineage>
        <taxon>Bacteria</taxon>
        <taxon>Bacillati</taxon>
        <taxon>Actinomycetota</taxon>
        <taxon>Actinomycetes</taxon>
        <taxon>Micromonosporales</taxon>
        <taxon>Micromonosporaceae</taxon>
        <taxon>Actinoplanes</taxon>
    </lineage>
</organism>
<feature type="compositionally biased region" description="Low complexity" evidence="3">
    <location>
        <begin position="81"/>
        <end position="91"/>
    </location>
</feature>
<name>A0A1I2F8E4_9ACTN</name>
<dbReference type="SUPFAM" id="SSF49265">
    <property type="entry name" value="Fibronectin type III"/>
    <property type="match status" value="1"/>
</dbReference>
<dbReference type="AlphaFoldDB" id="A0A1I2F8E4"/>
<feature type="signal peptide" evidence="4">
    <location>
        <begin position="1"/>
        <end position="30"/>
    </location>
</feature>
<dbReference type="InterPro" id="IPR013783">
    <property type="entry name" value="Ig-like_fold"/>
</dbReference>
<accession>A0A1I2F8E4</accession>
<dbReference type="EMBL" id="FONV01000005">
    <property type="protein sequence ID" value="SFF01704.1"/>
    <property type="molecule type" value="Genomic_DNA"/>
</dbReference>
<evidence type="ECO:0000256" key="2">
    <source>
        <dbReference type="ARBA" id="ARBA00023326"/>
    </source>
</evidence>
<protein>
    <submittedName>
        <fullName evidence="6">Fibronectin type III domain-containing protein</fullName>
    </submittedName>
</protein>
<reference evidence="6 7" key="1">
    <citation type="submission" date="2016-10" db="EMBL/GenBank/DDBJ databases">
        <authorList>
            <person name="de Groot N.N."/>
        </authorList>
    </citation>
    <scope>NUCLEOTIDE SEQUENCE [LARGE SCALE GENOMIC DNA]</scope>
    <source>
        <strain evidence="6 7">DSM 43019</strain>
    </source>
</reference>
<keyword evidence="1" id="KW-0326">Glycosidase</keyword>
<feature type="domain" description="Fibronectin type-III" evidence="5">
    <location>
        <begin position="93"/>
        <end position="184"/>
    </location>
</feature>
<dbReference type="InterPro" id="IPR036116">
    <property type="entry name" value="FN3_sf"/>
</dbReference>
<dbReference type="GO" id="GO:0016798">
    <property type="term" value="F:hydrolase activity, acting on glycosyl bonds"/>
    <property type="evidence" value="ECO:0007669"/>
    <property type="project" value="UniProtKB-KW"/>
</dbReference>
<evidence type="ECO:0000256" key="4">
    <source>
        <dbReference type="SAM" id="SignalP"/>
    </source>
</evidence>
<keyword evidence="2" id="KW-0624">Polysaccharide degradation</keyword>
<keyword evidence="7" id="KW-1185">Reference proteome</keyword>
<dbReference type="SMART" id="SM00060">
    <property type="entry name" value="FN3"/>
    <property type="match status" value="1"/>
</dbReference>
<evidence type="ECO:0000313" key="6">
    <source>
        <dbReference type="EMBL" id="SFF01704.1"/>
    </source>
</evidence>
<feature type="region of interest" description="Disordered" evidence="3">
    <location>
        <begin position="28"/>
        <end position="91"/>
    </location>
</feature>
<dbReference type="InterPro" id="IPR003961">
    <property type="entry name" value="FN3_dom"/>
</dbReference>
<feature type="chain" id="PRO_5038807428" evidence="4">
    <location>
        <begin position="31"/>
        <end position="202"/>
    </location>
</feature>
<dbReference type="Gene3D" id="2.60.40.10">
    <property type="entry name" value="Immunoglobulins"/>
    <property type="match status" value="1"/>
</dbReference>
<evidence type="ECO:0000256" key="3">
    <source>
        <dbReference type="SAM" id="MobiDB-lite"/>
    </source>
</evidence>
<evidence type="ECO:0000259" key="5">
    <source>
        <dbReference type="SMART" id="SM00060"/>
    </source>
</evidence>
<dbReference type="OrthoDB" id="3295720at2"/>
<evidence type="ECO:0000313" key="7">
    <source>
        <dbReference type="Proteomes" id="UP000199645"/>
    </source>
</evidence>
<evidence type="ECO:0000256" key="1">
    <source>
        <dbReference type="ARBA" id="ARBA00023295"/>
    </source>
</evidence>
<dbReference type="Pfam" id="PF00041">
    <property type="entry name" value="fn3"/>
    <property type="match status" value="1"/>
</dbReference>
<dbReference type="GO" id="GO:0000272">
    <property type="term" value="P:polysaccharide catabolic process"/>
    <property type="evidence" value="ECO:0007669"/>
    <property type="project" value="UniProtKB-KW"/>
</dbReference>
<dbReference type="PROSITE" id="PS51257">
    <property type="entry name" value="PROKAR_LIPOPROTEIN"/>
    <property type="match status" value="1"/>
</dbReference>
<proteinExistence type="predicted"/>
<dbReference type="Proteomes" id="UP000199645">
    <property type="component" value="Unassembled WGS sequence"/>
</dbReference>
<sequence>MLGYRKSAAVALTAVALPLLLAGCSSSSSSSTRPGAQGTAAGGPNWIVVGGGTATPSPTVPVGKASPTPSTTLPPLPSGSPWPSGTPSGTCTPIQRIQRIDGLAVTPSSTSAVVTWYHPGGSNIVDYRITAINQNLITGAQKEVGWTRSAPATCGDVSATVTGLDPKTPYTFVVDVVLKPDNFSLEGVRTQTIARSGVISTT</sequence>
<keyword evidence="4" id="KW-0732">Signal</keyword>
<keyword evidence="1" id="KW-0378">Hydrolase</keyword>
<keyword evidence="2" id="KW-0119">Carbohydrate metabolism</keyword>
<dbReference type="RefSeq" id="WP_093614121.1">
    <property type="nucleotide sequence ID" value="NZ_BOMT01000036.1"/>
</dbReference>
<dbReference type="STRING" id="35752.SAMN05421541_105212"/>